<accession>A0A0C9WS20</accession>
<organism evidence="1 2">
    <name type="scientific">Laccaria amethystina LaAM-08-1</name>
    <dbReference type="NCBI Taxonomy" id="1095629"/>
    <lineage>
        <taxon>Eukaryota</taxon>
        <taxon>Fungi</taxon>
        <taxon>Dikarya</taxon>
        <taxon>Basidiomycota</taxon>
        <taxon>Agaricomycotina</taxon>
        <taxon>Agaricomycetes</taxon>
        <taxon>Agaricomycetidae</taxon>
        <taxon>Agaricales</taxon>
        <taxon>Agaricineae</taxon>
        <taxon>Hydnangiaceae</taxon>
        <taxon>Laccaria</taxon>
    </lineage>
</organism>
<dbReference type="Proteomes" id="UP000054477">
    <property type="component" value="Unassembled WGS sequence"/>
</dbReference>
<protein>
    <recommendedName>
        <fullName evidence="3">F-box domain-containing protein</fullName>
    </recommendedName>
</protein>
<name>A0A0C9WS20_9AGAR</name>
<keyword evidence="2" id="KW-1185">Reference proteome</keyword>
<dbReference type="InterPro" id="IPR032675">
    <property type="entry name" value="LRR_dom_sf"/>
</dbReference>
<gene>
    <name evidence="1" type="ORF">K443DRAFT_362968</name>
</gene>
<dbReference type="AlphaFoldDB" id="A0A0C9WS20"/>
<reference evidence="2" key="2">
    <citation type="submission" date="2015-01" db="EMBL/GenBank/DDBJ databases">
        <title>Evolutionary Origins and Diversification of the Mycorrhizal Mutualists.</title>
        <authorList>
            <consortium name="DOE Joint Genome Institute"/>
            <consortium name="Mycorrhizal Genomics Consortium"/>
            <person name="Kohler A."/>
            <person name="Kuo A."/>
            <person name="Nagy L.G."/>
            <person name="Floudas D."/>
            <person name="Copeland A."/>
            <person name="Barry K.W."/>
            <person name="Cichocki N."/>
            <person name="Veneault-Fourrey C."/>
            <person name="LaButti K."/>
            <person name="Lindquist E.A."/>
            <person name="Lipzen A."/>
            <person name="Lundell T."/>
            <person name="Morin E."/>
            <person name="Murat C."/>
            <person name="Riley R."/>
            <person name="Ohm R."/>
            <person name="Sun H."/>
            <person name="Tunlid A."/>
            <person name="Henrissat B."/>
            <person name="Grigoriev I.V."/>
            <person name="Hibbett D.S."/>
            <person name="Martin F."/>
        </authorList>
    </citation>
    <scope>NUCLEOTIDE SEQUENCE [LARGE SCALE GENOMIC DNA]</scope>
    <source>
        <strain evidence="2">LaAM-08-1</strain>
    </source>
</reference>
<sequence>MTEIQELDDLTEVEIQRHRNCMTDPAERSIAAKRRWNANNPFTRLPEELITYIFLLALSEGSGHLTPLRIGSICHDWRTIAWSASELWSSITLCLEVQEEAAEIQSDLLESWLLRAKKRPLSIVATHRSEDVEEWLINTKALDLVLSYSEQWRSLSLDIPEKWLDWGLYKVKGKVPLLERLTIKGALKCDPEVFSVAPRLRSVDFKVNYYESKELEEVLLPWSQLTELSFTADDIQTCLTVVERCSSLAHLALHQNSKPYYRPSISSSPSTINLNGITSFHISPNGELSSFMDSISAPHLKDVAVHSPRRTSRFLHTLCALIARSGCAESIKRFSFVGYIPAEEEMVWFLSELRKLSELELDNDERAPSFSNIFVNALHSPAPANASSSIRLLPNLVSFQYVGLITLDNHAFLDMLDARYNVGGTGDDSQLKSVVVRGYDESIKEIGCLSQAESLRAQGMKVDMHYMASGRRNS</sequence>
<dbReference type="Gene3D" id="3.80.10.10">
    <property type="entry name" value="Ribonuclease Inhibitor"/>
    <property type="match status" value="1"/>
</dbReference>
<dbReference type="STRING" id="1095629.A0A0C9WS20"/>
<dbReference type="HOGENOM" id="CLU_018544_14_2_1"/>
<evidence type="ECO:0008006" key="3">
    <source>
        <dbReference type="Google" id="ProtNLM"/>
    </source>
</evidence>
<reference evidence="1 2" key="1">
    <citation type="submission" date="2014-04" db="EMBL/GenBank/DDBJ databases">
        <authorList>
            <consortium name="DOE Joint Genome Institute"/>
            <person name="Kuo A."/>
            <person name="Kohler A."/>
            <person name="Nagy L.G."/>
            <person name="Floudas D."/>
            <person name="Copeland A."/>
            <person name="Barry K.W."/>
            <person name="Cichocki N."/>
            <person name="Veneault-Fourrey C."/>
            <person name="LaButti K."/>
            <person name="Lindquist E.A."/>
            <person name="Lipzen A."/>
            <person name="Lundell T."/>
            <person name="Morin E."/>
            <person name="Murat C."/>
            <person name="Sun H."/>
            <person name="Tunlid A."/>
            <person name="Henrissat B."/>
            <person name="Grigoriev I.V."/>
            <person name="Hibbett D.S."/>
            <person name="Martin F."/>
            <person name="Nordberg H.P."/>
            <person name="Cantor M.N."/>
            <person name="Hua S.X."/>
        </authorList>
    </citation>
    <scope>NUCLEOTIDE SEQUENCE [LARGE SCALE GENOMIC DNA]</scope>
    <source>
        <strain evidence="1 2">LaAM-08-1</strain>
    </source>
</reference>
<evidence type="ECO:0000313" key="2">
    <source>
        <dbReference type="Proteomes" id="UP000054477"/>
    </source>
</evidence>
<dbReference type="SUPFAM" id="SSF52047">
    <property type="entry name" value="RNI-like"/>
    <property type="match status" value="1"/>
</dbReference>
<evidence type="ECO:0000313" key="1">
    <source>
        <dbReference type="EMBL" id="KIJ94370.1"/>
    </source>
</evidence>
<dbReference type="OrthoDB" id="3139566at2759"/>
<dbReference type="EMBL" id="KN838797">
    <property type="protein sequence ID" value="KIJ94370.1"/>
    <property type="molecule type" value="Genomic_DNA"/>
</dbReference>
<proteinExistence type="predicted"/>